<dbReference type="SUPFAM" id="SSF53448">
    <property type="entry name" value="Nucleotide-diphospho-sugar transferases"/>
    <property type="match status" value="1"/>
</dbReference>
<dbReference type="PANTHER" id="PTHR31834">
    <property type="entry name" value="INITIATION-SPECIFIC ALPHA-1,6-MANNOSYLTRANSFERASE"/>
    <property type="match status" value="1"/>
</dbReference>
<dbReference type="InterPro" id="IPR039367">
    <property type="entry name" value="Och1-like"/>
</dbReference>
<dbReference type="EMBL" id="CP015054">
    <property type="protein sequence ID" value="QGN14024.1"/>
    <property type="molecule type" value="Genomic_DNA"/>
</dbReference>
<dbReference type="InterPro" id="IPR007577">
    <property type="entry name" value="GlycoTrfase_DXD_sugar-bd_CS"/>
</dbReference>
<gene>
    <name evidence="2" type="primary">och1</name>
    <name evidence="2" type="ORF">FIM1_675</name>
</gene>
<dbReference type="InterPro" id="IPR029044">
    <property type="entry name" value="Nucleotide-diphossugar_trans"/>
</dbReference>
<evidence type="ECO:0000313" key="2">
    <source>
        <dbReference type="EMBL" id="QGN14024.1"/>
    </source>
</evidence>
<name>A0ABX6ET08_KLUMA</name>
<keyword evidence="3" id="KW-1185">Reference proteome</keyword>
<dbReference type="PANTHER" id="PTHR31834:SF1">
    <property type="entry name" value="INITIATION-SPECIFIC ALPHA-1,6-MANNOSYLTRANSFERASE"/>
    <property type="match status" value="1"/>
</dbReference>
<proteinExistence type="inferred from homology"/>
<dbReference type="Gene3D" id="3.90.550.20">
    <property type="match status" value="1"/>
</dbReference>
<dbReference type="Proteomes" id="UP000422736">
    <property type="component" value="Chromosome 1"/>
</dbReference>
<comment type="similarity">
    <text evidence="1">Belongs to the glycosyltransferase 32 family.</text>
</comment>
<dbReference type="Pfam" id="PF04488">
    <property type="entry name" value="Gly_transf_sug"/>
    <property type="match status" value="1"/>
</dbReference>
<evidence type="ECO:0000256" key="1">
    <source>
        <dbReference type="ARBA" id="ARBA00009003"/>
    </source>
</evidence>
<reference evidence="2 3" key="1">
    <citation type="submission" date="2016-03" db="EMBL/GenBank/DDBJ databases">
        <title>How can Kluyveromyces marxianus grow so fast - potential evolutionary course in Saccharomyces Complex revealed by comparative genomics.</title>
        <authorList>
            <person name="Mo W."/>
            <person name="Lu W."/>
            <person name="Yang X."/>
            <person name="Qi J."/>
            <person name="Lv H."/>
        </authorList>
    </citation>
    <scope>NUCLEOTIDE SEQUENCE [LARGE SCALE GENOMIC DNA]</scope>
    <source>
        <strain evidence="2 3">FIM1</strain>
    </source>
</reference>
<evidence type="ECO:0000313" key="3">
    <source>
        <dbReference type="Proteomes" id="UP000422736"/>
    </source>
</evidence>
<accession>A0ABX6ET08</accession>
<protein>
    <submittedName>
        <fullName evidence="2">Initiation-specific alpha-1-6-mannosyltransferase</fullName>
    </submittedName>
</protein>
<organism evidence="2 3">
    <name type="scientific">Kluyveromyces marxianus</name>
    <name type="common">Yeast</name>
    <name type="synonym">Candida kefyr</name>
    <dbReference type="NCBI Taxonomy" id="4911"/>
    <lineage>
        <taxon>Eukaryota</taxon>
        <taxon>Fungi</taxon>
        <taxon>Dikarya</taxon>
        <taxon>Ascomycota</taxon>
        <taxon>Saccharomycotina</taxon>
        <taxon>Saccharomycetes</taxon>
        <taxon>Saccharomycetales</taxon>
        <taxon>Saccharomycetaceae</taxon>
        <taxon>Kluyveromyces</taxon>
    </lineage>
</organism>
<sequence length="409" mass="47014">MRHVRSRTALALGAVLITVFVFLSQHHTILKPINVGSQQPANRPTVPADWSPGSLRDRLLQAYKPDPESTGIPKDIWQSWKSKDNLDKNFQENVRLWSAQQGFTHHFLDDEEVDSFVRSEFKQFPEIIAAWDILPRKILKADYFRYLILLANGGFYSDIDTSPTLDLNQWLTEAPLASLMTANSFPKNNIGVIIGIEEEMDLATWRGLLNRRINLCQWTFASRKGHPLFVDIVAKIADLALHYYDSNTNVITFPMGYKNLFNMQPAYNMSEGSPNWYEGIIEWTGPASFTDSFFETTNMWYIENFKDHLQGTGDEVLCNSENVCIIDPNKPLNLVSKLNFYPIGDNLQGFKPHLHPIGWENLTLLEYPLLYGEVAFLPKHFFNSLYTTDDKKGYIHHAFTGTWKWSKDP</sequence>